<dbReference type="PANTHER" id="PTHR11945">
    <property type="entry name" value="MADS BOX PROTEIN"/>
    <property type="match status" value="1"/>
</dbReference>
<evidence type="ECO:0000256" key="1">
    <source>
        <dbReference type="ARBA" id="ARBA00004123"/>
    </source>
</evidence>
<organism evidence="7 8">
    <name type="scientific">Eutrema salsugineum</name>
    <name type="common">Saltwater cress</name>
    <name type="synonym">Sisymbrium salsugineum</name>
    <dbReference type="NCBI Taxonomy" id="72664"/>
    <lineage>
        <taxon>Eukaryota</taxon>
        <taxon>Viridiplantae</taxon>
        <taxon>Streptophyta</taxon>
        <taxon>Embryophyta</taxon>
        <taxon>Tracheophyta</taxon>
        <taxon>Spermatophyta</taxon>
        <taxon>Magnoliopsida</taxon>
        <taxon>eudicotyledons</taxon>
        <taxon>Gunneridae</taxon>
        <taxon>Pentapetalae</taxon>
        <taxon>rosids</taxon>
        <taxon>malvids</taxon>
        <taxon>Brassicales</taxon>
        <taxon>Brassicaceae</taxon>
        <taxon>Eutremeae</taxon>
        <taxon>Eutrema</taxon>
    </lineage>
</organism>
<dbReference type="PROSITE" id="PS50066">
    <property type="entry name" value="MADS_BOX_2"/>
    <property type="match status" value="1"/>
</dbReference>
<dbReference type="AlphaFoldDB" id="V4LKM1"/>
<dbReference type="eggNOG" id="KOG0014">
    <property type="taxonomic scope" value="Eukaryota"/>
</dbReference>
<dbReference type="KEGG" id="eus:EUTSA_v10015623mg"/>
<dbReference type="Proteomes" id="UP000030689">
    <property type="component" value="Unassembled WGS sequence"/>
</dbReference>
<name>V4LKM1_EUTSA</name>
<evidence type="ECO:0000256" key="2">
    <source>
        <dbReference type="ARBA" id="ARBA00023015"/>
    </source>
</evidence>
<dbReference type="GO" id="GO:0046983">
    <property type="term" value="F:protein dimerization activity"/>
    <property type="evidence" value="ECO:0007669"/>
    <property type="project" value="InterPro"/>
</dbReference>
<dbReference type="Pfam" id="PF00319">
    <property type="entry name" value="SRF-TF"/>
    <property type="match status" value="1"/>
</dbReference>
<evidence type="ECO:0000259" key="6">
    <source>
        <dbReference type="PROSITE" id="PS50066"/>
    </source>
</evidence>
<keyword evidence="2" id="KW-0805">Transcription regulation</keyword>
<keyword evidence="5" id="KW-0539">Nucleus</keyword>
<proteinExistence type="predicted"/>
<protein>
    <recommendedName>
        <fullName evidence="6">MADS-box domain-containing protein</fullName>
    </recommendedName>
</protein>
<evidence type="ECO:0000256" key="3">
    <source>
        <dbReference type="ARBA" id="ARBA00023125"/>
    </source>
</evidence>
<dbReference type="GO" id="GO:0005634">
    <property type="term" value="C:nucleus"/>
    <property type="evidence" value="ECO:0007669"/>
    <property type="project" value="UniProtKB-SubCell"/>
</dbReference>
<dbReference type="GO" id="GO:0045944">
    <property type="term" value="P:positive regulation of transcription by RNA polymerase II"/>
    <property type="evidence" value="ECO:0007669"/>
    <property type="project" value="InterPro"/>
</dbReference>
<comment type="subcellular location">
    <subcellularLocation>
        <location evidence="1">Nucleus</location>
    </subcellularLocation>
</comment>
<evidence type="ECO:0000313" key="7">
    <source>
        <dbReference type="EMBL" id="ESQ40373.1"/>
    </source>
</evidence>
<dbReference type="PANTHER" id="PTHR11945:SF702">
    <property type="entry name" value="AGAMOUS-LIKE 83-RELATED"/>
    <property type="match status" value="1"/>
</dbReference>
<evidence type="ECO:0000256" key="4">
    <source>
        <dbReference type="ARBA" id="ARBA00023163"/>
    </source>
</evidence>
<evidence type="ECO:0000313" key="8">
    <source>
        <dbReference type="Proteomes" id="UP000030689"/>
    </source>
</evidence>
<dbReference type="InterPro" id="IPR002100">
    <property type="entry name" value="TF_MADSbox"/>
</dbReference>
<dbReference type="OrthoDB" id="1084607at2759"/>
<feature type="domain" description="MADS-box" evidence="6">
    <location>
        <begin position="3"/>
        <end position="48"/>
    </location>
</feature>
<sequence length="363" mass="40411">MVGMKRKISMEKIEKKDSRSVAFSKRRNGLYSKTSELCLLSGAQVAILATPISSKSKVSFYSFGHSSVDNVVSAFLKKQRPQEDLGLGFWWEDESLAKSEDTKELSDAVGSMSRMLQNLKVLHSVAVENREDMKKKDVVIQETHQELDRDQTLNLQSTTCASSCTHDDPPADFEGLVKNSGEEDQTILAMSDINNNDNNGLVLGNLDGWDQELDLDQIFDFMTSSEGLSMNMEMDDVSTNRNSCSDSVAYEDGAMVIHSNSDQTVATSDKNENNINALPVDHLDGCNQELDLDQIFDYMTSSEGMSMNLEMDDISMMMNTYQNLCSGSEAVEDIEAVVLDRDLDEDNPHLSDYFNELTSITAL</sequence>
<dbReference type="GO" id="GO:0000978">
    <property type="term" value="F:RNA polymerase II cis-regulatory region sequence-specific DNA binding"/>
    <property type="evidence" value="ECO:0007669"/>
    <property type="project" value="TreeGrafter"/>
</dbReference>
<dbReference type="OMA" id="NLDECNE"/>
<dbReference type="PRINTS" id="PR00404">
    <property type="entry name" value="MADSDOMAIN"/>
</dbReference>
<evidence type="ECO:0000256" key="5">
    <source>
        <dbReference type="ARBA" id="ARBA00023242"/>
    </source>
</evidence>
<dbReference type="SUPFAM" id="SSF55455">
    <property type="entry name" value="SRF-like"/>
    <property type="match status" value="1"/>
</dbReference>
<keyword evidence="8" id="KW-1185">Reference proteome</keyword>
<dbReference type="CDD" id="cd00266">
    <property type="entry name" value="MADS_SRF_like"/>
    <property type="match status" value="1"/>
</dbReference>
<dbReference type="Gene3D" id="3.40.1810.10">
    <property type="entry name" value="Transcription factor, MADS-box"/>
    <property type="match status" value="1"/>
</dbReference>
<keyword evidence="3" id="KW-0238">DNA-binding</keyword>
<accession>V4LKM1</accession>
<dbReference type="EMBL" id="KI517464">
    <property type="protein sequence ID" value="ESQ40373.1"/>
    <property type="molecule type" value="Genomic_DNA"/>
</dbReference>
<dbReference type="InterPro" id="IPR036879">
    <property type="entry name" value="TF_MADSbox_sf"/>
</dbReference>
<keyword evidence="4" id="KW-0804">Transcription</keyword>
<dbReference type="GO" id="GO:0000981">
    <property type="term" value="F:DNA-binding transcription factor activity, RNA polymerase II-specific"/>
    <property type="evidence" value="ECO:0007669"/>
    <property type="project" value="InterPro"/>
</dbReference>
<dbReference type="SMART" id="SM00432">
    <property type="entry name" value="MADS"/>
    <property type="match status" value="1"/>
</dbReference>
<dbReference type="STRING" id="72664.V4LKM1"/>
<reference evidence="7 8" key="1">
    <citation type="journal article" date="2013" name="Front. Plant Sci.">
        <title>The Reference Genome of the Halophytic Plant Eutrema salsugineum.</title>
        <authorList>
            <person name="Yang R."/>
            <person name="Jarvis D.E."/>
            <person name="Chen H."/>
            <person name="Beilstein M.A."/>
            <person name="Grimwood J."/>
            <person name="Jenkins J."/>
            <person name="Shu S."/>
            <person name="Prochnik S."/>
            <person name="Xin M."/>
            <person name="Ma C."/>
            <person name="Schmutz J."/>
            <person name="Wing R.A."/>
            <person name="Mitchell-Olds T."/>
            <person name="Schumaker K.S."/>
            <person name="Wang X."/>
        </authorList>
    </citation>
    <scope>NUCLEOTIDE SEQUENCE [LARGE SCALE GENOMIC DNA]</scope>
</reference>
<dbReference type="InterPro" id="IPR033897">
    <property type="entry name" value="SRF-like_MADS-box"/>
</dbReference>
<gene>
    <name evidence="7" type="ORF">EUTSA_v10015623mg</name>
</gene>
<dbReference type="Gramene" id="ESQ40373">
    <property type="protein sequence ID" value="ESQ40373"/>
    <property type="gene ID" value="EUTSA_v10015623mg"/>
</dbReference>